<evidence type="ECO:0000313" key="3">
    <source>
        <dbReference type="Proteomes" id="UP000230002"/>
    </source>
</evidence>
<accession>A0A2G8RY28</accession>
<comment type="caution">
    <text evidence="2">The sequence shown here is derived from an EMBL/GenBank/DDBJ whole genome shotgun (WGS) entry which is preliminary data.</text>
</comment>
<feature type="transmembrane region" description="Helical" evidence="1">
    <location>
        <begin position="27"/>
        <end position="47"/>
    </location>
</feature>
<feature type="transmembrane region" description="Helical" evidence="1">
    <location>
        <begin position="92"/>
        <end position="118"/>
    </location>
</feature>
<feature type="transmembrane region" description="Helical" evidence="1">
    <location>
        <begin position="229"/>
        <end position="253"/>
    </location>
</feature>
<keyword evidence="3" id="KW-1185">Reference proteome</keyword>
<dbReference type="Gene3D" id="1.10.287.920">
    <property type="entry name" value="Pheromone alpha factor receptor"/>
    <property type="match status" value="1"/>
</dbReference>
<name>A0A2G8RY28_9APHY</name>
<reference evidence="2 3" key="1">
    <citation type="journal article" date="2015" name="Sci. Rep.">
        <title>Chromosome-level genome map provides insights into diverse defense mechanisms in the medicinal fungus Ganoderma sinense.</title>
        <authorList>
            <person name="Zhu Y."/>
            <person name="Xu J."/>
            <person name="Sun C."/>
            <person name="Zhou S."/>
            <person name="Xu H."/>
            <person name="Nelson D.R."/>
            <person name="Qian J."/>
            <person name="Song J."/>
            <person name="Luo H."/>
            <person name="Xiang L."/>
            <person name="Li Y."/>
            <person name="Xu Z."/>
            <person name="Ji A."/>
            <person name="Wang L."/>
            <person name="Lu S."/>
            <person name="Hayward A."/>
            <person name="Sun W."/>
            <person name="Li X."/>
            <person name="Schwartz D.C."/>
            <person name="Wang Y."/>
            <person name="Chen S."/>
        </authorList>
    </citation>
    <scope>NUCLEOTIDE SEQUENCE [LARGE SCALE GENOMIC DNA]</scope>
    <source>
        <strain evidence="2 3">ZZ0214-1</strain>
    </source>
</reference>
<proteinExistence type="predicted"/>
<dbReference type="AlphaFoldDB" id="A0A2G8RY28"/>
<dbReference type="OrthoDB" id="2548432at2759"/>
<sequence>MNGAASQGAASSRPADEAAALNGAMDLLLLTTMCTGILIPISIALFFTFSRIWRTPVFILNVLALALGFANGGLTINYVRTVFSGKIPESRLVLVFMSMSFLIPICVQCVLIIRVIAVYPPWRLKRMETLFIYGTFAVLFIARIVNMTLFLNKVAQDISSSGADTITISLYAVSLPNGKAEWTLQSINDLYASVLFLLRLNQAQVFRRNGGLASVLNTGNRSYTARLQALFWIAVFNFVFPVLLNVVIVVLSFRERNILRTTDVIMLNSFVEIICVLLATVCCTETYWDYVLPPTPGIMASRRPLGMRGGETTESLASVKFATPSLSEPHFAPSDLEMAQVRK</sequence>
<feature type="transmembrane region" description="Helical" evidence="1">
    <location>
        <begin position="59"/>
        <end position="80"/>
    </location>
</feature>
<evidence type="ECO:0000256" key="1">
    <source>
        <dbReference type="SAM" id="Phobius"/>
    </source>
</evidence>
<keyword evidence="1" id="KW-1133">Transmembrane helix</keyword>
<gene>
    <name evidence="2" type="ORF">GSI_12177</name>
</gene>
<dbReference type="InterPro" id="IPR027458">
    <property type="entry name" value="STE2_TM1-TM2_sf"/>
</dbReference>
<keyword evidence="1" id="KW-0812">Transmembrane</keyword>
<dbReference type="Proteomes" id="UP000230002">
    <property type="component" value="Unassembled WGS sequence"/>
</dbReference>
<dbReference type="EMBL" id="AYKW01000045">
    <property type="protein sequence ID" value="PIL26420.1"/>
    <property type="molecule type" value="Genomic_DNA"/>
</dbReference>
<feature type="transmembrane region" description="Helical" evidence="1">
    <location>
        <begin position="265"/>
        <end position="288"/>
    </location>
</feature>
<evidence type="ECO:0000313" key="2">
    <source>
        <dbReference type="EMBL" id="PIL26420.1"/>
    </source>
</evidence>
<organism evidence="2 3">
    <name type="scientific">Ganoderma sinense ZZ0214-1</name>
    <dbReference type="NCBI Taxonomy" id="1077348"/>
    <lineage>
        <taxon>Eukaryota</taxon>
        <taxon>Fungi</taxon>
        <taxon>Dikarya</taxon>
        <taxon>Basidiomycota</taxon>
        <taxon>Agaricomycotina</taxon>
        <taxon>Agaricomycetes</taxon>
        <taxon>Polyporales</taxon>
        <taxon>Polyporaceae</taxon>
        <taxon>Ganoderma</taxon>
    </lineage>
</organism>
<feature type="transmembrane region" description="Helical" evidence="1">
    <location>
        <begin position="130"/>
        <end position="151"/>
    </location>
</feature>
<protein>
    <submittedName>
        <fullName evidence="2">Uncharacterized protein</fullName>
    </submittedName>
</protein>
<keyword evidence="1" id="KW-0472">Membrane</keyword>